<gene>
    <name evidence="3" type="ORF">ECE50_022080</name>
</gene>
<name>A0A3S1D0A5_9BACT</name>
<accession>A0A3S1D0A5</accession>
<evidence type="ECO:0000313" key="4">
    <source>
        <dbReference type="Proteomes" id="UP000281028"/>
    </source>
</evidence>
<organism evidence="3 4">
    <name type="scientific">Chitinophaga solisilvae</name>
    <dbReference type="NCBI Taxonomy" id="1233460"/>
    <lineage>
        <taxon>Bacteria</taxon>
        <taxon>Pseudomonadati</taxon>
        <taxon>Bacteroidota</taxon>
        <taxon>Chitinophagia</taxon>
        <taxon>Chitinophagales</taxon>
        <taxon>Chitinophagaceae</taxon>
        <taxon>Chitinophaga</taxon>
    </lineage>
</organism>
<dbReference type="Proteomes" id="UP000281028">
    <property type="component" value="Unassembled WGS sequence"/>
</dbReference>
<dbReference type="EMBL" id="RIAR02000001">
    <property type="protein sequence ID" value="NSL89546.1"/>
    <property type="molecule type" value="Genomic_DNA"/>
</dbReference>
<dbReference type="Pfam" id="PF03724">
    <property type="entry name" value="META"/>
    <property type="match status" value="1"/>
</dbReference>
<sequence>MFFELAFSLATAFITPVQKKQPPKNQTIYVKETKEPCTGVAPMQCLQIKGLKDSAWQNLYTNIEGFNYTPGYRYKLLIRVTPVKNPPADGSSLKYTLRKVLEKKKIAEQGTEQTIYVKESKEPCTGVAPMECLQIRDQKDSSWQNLYTSIEGFNYVPGYRYKLLIGITPVKNPPADAPSVKYTLKKVLEKKKIAGANADKGNIWNYISGKRWNVIQIDGKTLTQSGIWLEFDPATGRFHGKGGCNSISGGYKTSGDVISFSAAISTKMACMDTEVMRREAAFLHMISDKTFRYDVADQTLNLYDNNRLVLMFGMQSKEDRK</sequence>
<dbReference type="Gene3D" id="2.40.128.270">
    <property type="match status" value="1"/>
</dbReference>
<evidence type="ECO:0000313" key="3">
    <source>
        <dbReference type="EMBL" id="NSL89546.1"/>
    </source>
</evidence>
<dbReference type="InterPro" id="IPR025485">
    <property type="entry name" value="DUF4377"/>
</dbReference>
<feature type="domain" description="DUF4377" evidence="2">
    <location>
        <begin position="29"/>
        <end position="103"/>
    </location>
</feature>
<feature type="domain" description="DUF306" evidence="1">
    <location>
        <begin position="207"/>
        <end position="307"/>
    </location>
</feature>
<comment type="caution">
    <text evidence="3">The sequence shown here is derived from an EMBL/GenBank/DDBJ whole genome shotgun (WGS) entry which is preliminary data.</text>
</comment>
<feature type="domain" description="DUF4377" evidence="2">
    <location>
        <begin position="116"/>
        <end position="190"/>
    </location>
</feature>
<dbReference type="AlphaFoldDB" id="A0A3S1D0A5"/>
<proteinExistence type="predicted"/>
<dbReference type="InterPro" id="IPR005184">
    <property type="entry name" value="DUF306_Meta_HslJ"/>
</dbReference>
<keyword evidence="4" id="KW-1185">Reference proteome</keyword>
<dbReference type="PANTHER" id="PTHR35535">
    <property type="entry name" value="HEAT SHOCK PROTEIN HSLJ"/>
    <property type="match status" value="1"/>
</dbReference>
<evidence type="ECO:0000259" key="2">
    <source>
        <dbReference type="Pfam" id="PF14302"/>
    </source>
</evidence>
<evidence type="ECO:0000259" key="1">
    <source>
        <dbReference type="Pfam" id="PF03724"/>
    </source>
</evidence>
<dbReference type="InterPro" id="IPR053147">
    <property type="entry name" value="Hsp_HslJ-like"/>
</dbReference>
<reference evidence="3" key="1">
    <citation type="submission" date="2020-05" db="EMBL/GenBank/DDBJ databases">
        <title>Chitinophaga laudate sp. nov., isolated from a tropical peat swamp.</title>
        <authorList>
            <person name="Goh C.B.S."/>
            <person name="Lee M.S."/>
            <person name="Parimannan S."/>
            <person name="Pasbakhsh P."/>
            <person name="Yule C.M."/>
            <person name="Rajandas H."/>
            <person name="Loke S."/>
            <person name="Croft L."/>
            <person name="Tan J.B.L."/>
        </authorList>
    </citation>
    <scope>NUCLEOTIDE SEQUENCE</scope>
    <source>
        <strain evidence="3">Mgbs1</strain>
    </source>
</reference>
<dbReference type="InterPro" id="IPR038670">
    <property type="entry name" value="HslJ-like_sf"/>
</dbReference>
<protein>
    <submittedName>
        <fullName evidence="3">DUF4377 domain-containing protein</fullName>
    </submittedName>
</protein>
<dbReference type="Pfam" id="PF14302">
    <property type="entry name" value="DUF4377"/>
    <property type="match status" value="2"/>
</dbReference>
<dbReference type="PANTHER" id="PTHR35535:SF2">
    <property type="entry name" value="DUF306 DOMAIN-CONTAINING PROTEIN"/>
    <property type="match status" value="1"/>
</dbReference>
<dbReference type="OrthoDB" id="880459at2"/>